<evidence type="ECO:0000313" key="2">
    <source>
        <dbReference type="Proteomes" id="UP001148662"/>
    </source>
</evidence>
<keyword evidence="2" id="KW-1185">Reference proteome</keyword>
<organism evidence="1 2">
    <name type="scientific">Phlebia brevispora</name>
    <dbReference type="NCBI Taxonomy" id="194682"/>
    <lineage>
        <taxon>Eukaryota</taxon>
        <taxon>Fungi</taxon>
        <taxon>Dikarya</taxon>
        <taxon>Basidiomycota</taxon>
        <taxon>Agaricomycotina</taxon>
        <taxon>Agaricomycetes</taxon>
        <taxon>Polyporales</taxon>
        <taxon>Meruliaceae</taxon>
        <taxon>Phlebia</taxon>
    </lineage>
</organism>
<name>A0ACC1STN3_9APHY</name>
<accession>A0ACC1STN3</accession>
<proteinExistence type="predicted"/>
<gene>
    <name evidence="1" type="ORF">NM688_g5556</name>
</gene>
<evidence type="ECO:0000313" key="1">
    <source>
        <dbReference type="EMBL" id="KAJ3546048.1"/>
    </source>
</evidence>
<sequence length="744" mass="80584">MSTESIELRVHDNLPPLTTDVPEAGFIGEEQDQPRYFDIDDSVQQPTSLAPVDRGFSAWSFIIAAFLIEVLVWGFPNSFGVLLAAYLSDSVYTSQKHADSTLPLIGTLCTGVMYCSGLVIYPLMHYFPHVRRYFTWTGTIICTLSLLGASFTTKVTALLALQGVLYAIGGSLAYAPVVSYLSEWFVQRRGLANGIMFCGAAAGGILFPIVLPPLITKFGVMKTIRGFSIAFLIGMIPALLFMKARLPVSRVHGPRPRAAYSRSWLKDRNFWFFLAINTVQGFGYFVPLTWLPTYASSFGLSSAQGSLSLALFNAFAGVSCSFVGFLSDKHDVWILTLASLVLTSLATFLIVYGTVAGSFSSLWSAFVKPVAKDDSSLATTIFGYMLISRGIGNILSTPIATALQQVHRAILPDPSHKSGFTVAGGRYQDMIIYAGTCFAGAALIALVDAREQQPVRVCVCAMDNIELAVHTPLPPSTLHLAAASTSTLRLPADLPSSFPKSPKEDAESVVTLAPEPPVYDEYDVDTPKYESSLAPVDRGFAAWSLLFSSFMIEVLVWGFPNSFGVLLAAYLDDPVYNSQPGASSTLPLVGTLCTGIMYCSALVVYPTMHYYPPVTLLVVLQGVVFAIGGSLVYAPVVSYMSEWFVKRRGLANGIVFMGSNMGGVIFPLIIPRLIARYGIHATIRIYAVAFAIALFPVLPFMKARLPESRVHGPGRRSAPKWASATSCLSSGFQVCLQLANLILI</sequence>
<dbReference type="EMBL" id="JANHOG010001035">
    <property type="protein sequence ID" value="KAJ3546048.1"/>
    <property type="molecule type" value="Genomic_DNA"/>
</dbReference>
<protein>
    <submittedName>
        <fullName evidence="1">Uncharacterized protein</fullName>
    </submittedName>
</protein>
<reference evidence="1" key="1">
    <citation type="submission" date="2022-07" db="EMBL/GenBank/DDBJ databases">
        <title>Genome Sequence of Phlebia brevispora.</title>
        <authorList>
            <person name="Buettner E."/>
        </authorList>
    </citation>
    <scope>NUCLEOTIDE SEQUENCE</scope>
    <source>
        <strain evidence="1">MPL23</strain>
    </source>
</reference>
<dbReference type="Proteomes" id="UP001148662">
    <property type="component" value="Unassembled WGS sequence"/>
</dbReference>
<comment type="caution">
    <text evidence="1">The sequence shown here is derived from an EMBL/GenBank/DDBJ whole genome shotgun (WGS) entry which is preliminary data.</text>
</comment>